<feature type="transmembrane region" description="Helical" evidence="2">
    <location>
        <begin position="171"/>
        <end position="191"/>
    </location>
</feature>
<organism evidence="4 5">
    <name type="scientific">Pseudobutyrivibrio xylanivorans</name>
    <dbReference type="NCBI Taxonomy" id="185007"/>
    <lineage>
        <taxon>Bacteria</taxon>
        <taxon>Bacillati</taxon>
        <taxon>Bacillota</taxon>
        <taxon>Clostridia</taxon>
        <taxon>Lachnospirales</taxon>
        <taxon>Lachnospiraceae</taxon>
        <taxon>Pseudobutyrivibrio</taxon>
    </lineage>
</organism>
<dbReference type="PANTHER" id="PTHR46558">
    <property type="entry name" value="TRACRIPTIONAL REGULATORY PROTEIN-RELATED-RELATED"/>
    <property type="match status" value="1"/>
</dbReference>
<dbReference type="PROSITE" id="PS50943">
    <property type="entry name" value="HTH_CROC1"/>
    <property type="match status" value="1"/>
</dbReference>
<dbReference type="Gene3D" id="1.10.260.40">
    <property type="entry name" value="lambda repressor-like DNA-binding domains"/>
    <property type="match status" value="1"/>
</dbReference>
<dbReference type="SUPFAM" id="SSF47413">
    <property type="entry name" value="lambda repressor-like DNA-binding domains"/>
    <property type="match status" value="1"/>
</dbReference>
<dbReference type="InterPro" id="IPR001387">
    <property type="entry name" value="Cro/C1-type_HTH"/>
</dbReference>
<accession>A0A1G5RS61</accession>
<evidence type="ECO:0000313" key="5">
    <source>
        <dbReference type="Proteomes" id="UP000199428"/>
    </source>
</evidence>
<keyword evidence="2" id="KW-0472">Membrane</keyword>
<evidence type="ECO:0000256" key="1">
    <source>
        <dbReference type="ARBA" id="ARBA00023125"/>
    </source>
</evidence>
<keyword evidence="1 4" id="KW-0238">DNA-binding</keyword>
<evidence type="ECO:0000313" key="4">
    <source>
        <dbReference type="EMBL" id="SCZ76261.1"/>
    </source>
</evidence>
<dbReference type="GO" id="GO:0003677">
    <property type="term" value="F:DNA binding"/>
    <property type="evidence" value="ECO:0007669"/>
    <property type="project" value="UniProtKB-KW"/>
</dbReference>
<sequence>MNTNEKIKEIRKVSGMTQEELADKLGVSRQTISKWEKGLSTPDLEMAISFCELFQISLDEFIREEQMEQKLSLEDIMKINKRNQRQTILLISSIVFILVGLLAMLFILGLRAATVSIEYMLYRGLATGQYTSHTLDFSSVFIPAVLLVIVGGILILIGMSDRFRELRFKKLGIVGCICTVGVAAALLIFSYNKENFYNENIYNDNNYGYGEVIEKLSDDDAYAYLEMDYPEDVFLTSSWVYEDTTDSCAGMKCNVYYYYDGEVKSLGCIESNGTGYPISFSKDGLFAGGNDGIRKYIIKEGALVELSEDDFDYKEYEKSQTVLFAYGAADCSNILMNF</sequence>
<feature type="domain" description="HTH cro/C1-type" evidence="3">
    <location>
        <begin position="7"/>
        <end position="61"/>
    </location>
</feature>
<proteinExistence type="predicted"/>
<feature type="transmembrane region" description="Helical" evidence="2">
    <location>
        <begin position="140"/>
        <end position="159"/>
    </location>
</feature>
<evidence type="ECO:0000256" key="2">
    <source>
        <dbReference type="SAM" id="Phobius"/>
    </source>
</evidence>
<dbReference type="PANTHER" id="PTHR46558:SF4">
    <property type="entry name" value="DNA-BIDING PHAGE PROTEIN"/>
    <property type="match status" value="1"/>
</dbReference>
<feature type="transmembrane region" description="Helical" evidence="2">
    <location>
        <begin position="87"/>
        <end position="110"/>
    </location>
</feature>
<name>A0A1G5RS61_PSEXY</name>
<dbReference type="InterPro" id="IPR010982">
    <property type="entry name" value="Lambda_DNA-bd_dom_sf"/>
</dbReference>
<dbReference type="Proteomes" id="UP000199428">
    <property type="component" value="Unassembled WGS sequence"/>
</dbReference>
<dbReference type="Pfam" id="PF01381">
    <property type="entry name" value="HTH_3"/>
    <property type="match status" value="1"/>
</dbReference>
<gene>
    <name evidence="4" type="ORF">SAMN02910350_00162</name>
</gene>
<dbReference type="RefSeq" id="WP_090160569.1">
    <property type="nucleotide sequence ID" value="NZ_FMWK01000001.1"/>
</dbReference>
<evidence type="ECO:0000259" key="3">
    <source>
        <dbReference type="PROSITE" id="PS50943"/>
    </source>
</evidence>
<reference evidence="4 5" key="1">
    <citation type="submission" date="2016-10" db="EMBL/GenBank/DDBJ databases">
        <authorList>
            <person name="de Groot N.N."/>
        </authorList>
    </citation>
    <scope>NUCLEOTIDE SEQUENCE [LARGE SCALE GENOMIC DNA]</scope>
    <source>
        <strain evidence="4 5">DSM 10317</strain>
    </source>
</reference>
<dbReference type="CDD" id="cd00093">
    <property type="entry name" value="HTH_XRE"/>
    <property type="match status" value="1"/>
</dbReference>
<dbReference type="EMBL" id="FMWK01000001">
    <property type="protein sequence ID" value="SCZ76261.1"/>
    <property type="molecule type" value="Genomic_DNA"/>
</dbReference>
<keyword evidence="2" id="KW-0812">Transmembrane</keyword>
<protein>
    <submittedName>
        <fullName evidence="4">DNA-binding transcriptional regulator, XRE-family HTH domain</fullName>
    </submittedName>
</protein>
<keyword evidence="2" id="KW-1133">Transmembrane helix</keyword>
<dbReference type="AlphaFoldDB" id="A0A1G5RS61"/>
<dbReference type="SMART" id="SM00530">
    <property type="entry name" value="HTH_XRE"/>
    <property type="match status" value="1"/>
</dbReference>